<accession>A0A915KEM8</accession>
<organism evidence="1 2">
    <name type="scientific">Romanomermis culicivorax</name>
    <name type="common">Nematode worm</name>
    <dbReference type="NCBI Taxonomy" id="13658"/>
    <lineage>
        <taxon>Eukaryota</taxon>
        <taxon>Metazoa</taxon>
        <taxon>Ecdysozoa</taxon>
        <taxon>Nematoda</taxon>
        <taxon>Enoplea</taxon>
        <taxon>Dorylaimia</taxon>
        <taxon>Mermithida</taxon>
        <taxon>Mermithoidea</taxon>
        <taxon>Mermithidae</taxon>
        <taxon>Romanomermis</taxon>
    </lineage>
</organism>
<dbReference type="AlphaFoldDB" id="A0A915KEM8"/>
<evidence type="ECO:0000313" key="1">
    <source>
        <dbReference type="Proteomes" id="UP000887565"/>
    </source>
</evidence>
<dbReference type="WBParaSite" id="nRc.2.0.1.t37258-RA">
    <property type="protein sequence ID" value="nRc.2.0.1.t37258-RA"/>
    <property type="gene ID" value="nRc.2.0.1.g37258"/>
</dbReference>
<proteinExistence type="predicted"/>
<dbReference type="Proteomes" id="UP000887565">
    <property type="component" value="Unplaced"/>
</dbReference>
<sequence>MAAALDGPELNNLVNDWRFKLLIKDTVFVEPFLPLPLHLPLFDKTMALACCPVGSWMEPLGPRNCAMVMLRNRRLQAE</sequence>
<keyword evidence="1" id="KW-1185">Reference proteome</keyword>
<protein>
    <submittedName>
        <fullName evidence="2">Uncharacterized protein</fullName>
    </submittedName>
</protein>
<name>A0A915KEM8_ROMCU</name>
<reference evidence="2" key="1">
    <citation type="submission" date="2022-11" db="UniProtKB">
        <authorList>
            <consortium name="WormBaseParasite"/>
        </authorList>
    </citation>
    <scope>IDENTIFICATION</scope>
</reference>
<evidence type="ECO:0000313" key="2">
    <source>
        <dbReference type="WBParaSite" id="nRc.2.0.1.t37258-RA"/>
    </source>
</evidence>